<accession>A0A3M0JEB3</accession>
<gene>
    <name evidence="1" type="ORF">DUI87_30562</name>
</gene>
<comment type="caution">
    <text evidence="1">The sequence shown here is derived from an EMBL/GenBank/DDBJ whole genome shotgun (WGS) entry which is preliminary data.</text>
</comment>
<evidence type="ECO:0000313" key="2">
    <source>
        <dbReference type="Proteomes" id="UP000269221"/>
    </source>
</evidence>
<protein>
    <submittedName>
        <fullName evidence="1">Uncharacterized protein</fullName>
    </submittedName>
</protein>
<organism evidence="1 2">
    <name type="scientific">Hirundo rustica rustica</name>
    <dbReference type="NCBI Taxonomy" id="333673"/>
    <lineage>
        <taxon>Eukaryota</taxon>
        <taxon>Metazoa</taxon>
        <taxon>Chordata</taxon>
        <taxon>Craniata</taxon>
        <taxon>Vertebrata</taxon>
        <taxon>Euteleostomi</taxon>
        <taxon>Archelosauria</taxon>
        <taxon>Archosauria</taxon>
        <taxon>Dinosauria</taxon>
        <taxon>Saurischia</taxon>
        <taxon>Theropoda</taxon>
        <taxon>Coelurosauria</taxon>
        <taxon>Aves</taxon>
        <taxon>Neognathae</taxon>
        <taxon>Neoaves</taxon>
        <taxon>Telluraves</taxon>
        <taxon>Australaves</taxon>
        <taxon>Passeriformes</taxon>
        <taxon>Sylvioidea</taxon>
        <taxon>Hirundinidae</taxon>
        <taxon>Hirundo</taxon>
    </lineage>
</organism>
<keyword evidence="2" id="KW-1185">Reference proteome</keyword>
<dbReference type="Proteomes" id="UP000269221">
    <property type="component" value="Unassembled WGS sequence"/>
</dbReference>
<sequence>MDGVGQGPAVRLCCLMQSARDTEEAMEVDMAVILEEMMEVDVEEPVEGMEVNVEDDIMDMEVDEKDEEEPMILG</sequence>
<reference evidence="1 2" key="1">
    <citation type="submission" date="2018-07" db="EMBL/GenBank/DDBJ databases">
        <title>A high quality draft genome assembly of the barn swallow (H. rustica rustica).</title>
        <authorList>
            <person name="Formenti G."/>
            <person name="Chiara M."/>
            <person name="Poveda L."/>
            <person name="Francoijs K.-J."/>
            <person name="Bonisoli-Alquati A."/>
            <person name="Canova L."/>
            <person name="Gianfranceschi L."/>
            <person name="Horner D.S."/>
            <person name="Saino N."/>
        </authorList>
    </citation>
    <scope>NUCLEOTIDE SEQUENCE [LARGE SCALE GENOMIC DNA]</scope>
    <source>
        <strain evidence="1">Chelidonia</strain>
        <tissue evidence="1">Blood</tissue>
    </source>
</reference>
<evidence type="ECO:0000313" key="1">
    <source>
        <dbReference type="EMBL" id="RMB93056.1"/>
    </source>
</evidence>
<proteinExistence type="predicted"/>
<name>A0A3M0JEB3_HIRRU</name>
<dbReference type="AlphaFoldDB" id="A0A3M0JEB3"/>
<dbReference type="EMBL" id="QRBI01000214">
    <property type="protein sequence ID" value="RMB93056.1"/>
    <property type="molecule type" value="Genomic_DNA"/>
</dbReference>